<reference evidence="3" key="1">
    <citation type="submission" date="2023-02" db="EMBL/GenBank/DDBJ databases">
        <title>A novel hydrolase synthesized by Rhodococcus erythropolis HQ is responsible for the detoxification of Zearalenone.</title>
        <authorList>
            <person name="Hu J."/>
            <person name="Xu J."/>
        </authorList>
    </citation>
    <scope>NUCLEOTIDE SEQUENCE</scope>
    <source>
        <strain evidence="3">HQ</strain>
    </source>
</reference>
<dbReference type="AlphaFoldDB" id="A0AAW6LH28"/>
<dbReference type="Pfam" id="PF00132">
    <property type="entry name" value="Hexapep"/>
    <property type="match status" value="1"/>
</dbReference>
<name>A0AAW6LH28_RHOSG</name>
<evidence type="ECO:0000256" key="2">
    <source>
        <dbReference type="ARBA" id="ARBA00022679"/>
    </source>
</evidence>
<dbReference type="Proteomes" id="UP001217325">
    <property type="component" value="Unassembled WGS sequence"/>
</dbReference>
<dbReference type="RefSeq" id="WP_064443236.1">
    <property type="nucleotide sequence ID" value="NZ_AP026691.1"/>
</dbReference>
<proteinExistence type="inferred from homology"/>
<dbReference type="PANTHER" id="PTHR23416:SF23">
    <property type="entry name" value="ACETYLTRANSFERASE C18B11.09C-RELATED"/>
    <property type="match status" value="1"/>
</dbReference>
<comment type="caution">
    <text evidence="3">The sequence shown here is derived from an EMBL/GenBank/DDBJ whole genome shotgun (WGS) entry which is preliminary data.</text>
</comment>
<dbReference type="CDD" id="cd05825">
    <property type="entry name" value="LbH_wcaF_like"/>
    <property type="match status" value="1"/>
</dbReference>
<evidence type="ECO:0000313" key="4">
    <source>
        <dbReference type="Proteomes" id="UP001217325"/>
    </source>
</evidence>
<organism evidence="3 4">
    <name type="scientific">Rhodococcus qingshengii</name>
    <dbReference type="NCBI Taxonomy" id="334542"/>
    <lineage>
        <taxon>Bacteria</taxon>
        <taxon>Bacillati</taxon>
        <taxon>Actinomycetota</taxon>
        <taxon>Actinomycetes</taxon>
        <taxon>Mycobacteriales</taxon>
        <taxon>Nocardiaceae</taxon>
        <taxon>Rhodococcus</taxon>
        <taxon>Rhodococcus erythropolis group</taxon>
    </lineage>
</organism>
<dbReference type="Pfam" id="PF14602">
    <property type="entry name" value="Hexapep_2"/>
    <property type="match status" value="1"/>
</dbReference>
<gene>
    <name evidence="3" type="ORF">PXH69_12585</name>
</gene>
<dbReference type="InterPro" id="IPR051159">
    <property type="entry name" value="Hexapeptide_acetyltransf"/>
</dbReference>
<dbReference type="PANTHER" id="PTHR23416">
    <property type="entry name" value="SIALIC ACID SYNTHASE-RELATED"/>
    <property type="match status" value="1"/>
</dbReference>
<comment type="similarity">
    <text evidence="1">Belongs to the transferase hexapeptide repeat family.</text>
</comment>
<dbReference type="EMBL" id="JARDXE010000007">
    <property type="protein sequence ID" value="MDE8645789.1"/>
    <property type="molecule type" value="Genomic_DNA"/>
</dbReference>
<dbReference type="GO" id="GO:0008374">
    <property type="term" value="F:O-acyltransferase activity"/>
    <property type="evidence" value="ECO:0007669"/>
    <property type="project" value="TreeGrafter"/>
</dbReference>
<evidence type="ECO:0000256" key="1">
    <source>
        <dbReference type="ARBA" id="ARBA00007274"/>
    </source>
</evidence>
<dbReference type="InterPro" id="IPR011004">
    <property type="entry name" value="Trimer_LpxA-like_sf"/>
</dbReference>
<dbReference type="SUPFAM" id="SSF51161">
    <property type="entry name" value="Trimeric LpxA-like enzymes"/>
    <property type="match status" value="1"/>
</dbReference>
<accession>A0AAW6LH28</accession>
<protein>
    <submittedName>
        <fullName evidence="3">DapH/DapD/GlmU-related protein</fullName>
    </submittedName>
</protein>
<keyword evidence="2" id="KW-0808">Transferase</keyword>
<sequence>MTHPQLSLGEFTGAGYDKGRPASVQVAWLAVAPLFRAWFVPARIRVAILRLFGAEIGDGVLIRHGVKIHWPWKLSIGDNTWVGEGAWILNLEPVSIGSNSCVSQDVFLCAGSHSRQSRTFEFDNGPIVIGNGVWIAARSTILRGTSVGDHSVIGANCLVTSDVPASSIVRAPVSSIGRP</sequence>
<evidence type="ECO:0000313" key="3">
    <source>
        <dbReference type="EMBL" id="MDE8645789.1"/>
    </source>
</evidence>
<dbReference type="Gene3D" id="2.160.10.10">
    <property type="entry name" value="Hexapeptide repeat proteins"/>
    <property type="match status" value="1"/>
</dbReference>
<dbReference type="InterPro" id="IPR001451">
    <property type="entry name" value="Hexapep"/>
</dbReference>
<dbReference type="GO" id="GO:0005829">
    <property type="term" value="C:cytosol"/>
    <property type="evidence" value="ECO:0007669"/>
    <property type="project" value="TreeGrafter"/>
</dbReference>